<dbReference type="GO" id="GO:0045493">
    <property type="term" value="P:xylan catabolic process"/>
    <property type="evidence" value="ECO:0007669"/>
    <property type="project" value="UniProtKB-KW"/>
</dbReference>
<keyword evidence="2" id="KW-0624">Polysaccharide degradation</keyword>
<organism evidence="10">
    <name type="scientific">uncultured bacterium contig00195</name>
    <dbReference type="NCBI Taxonomy" id="1181607"/>
    <lineage>
        <taxon>Bacteria</taxon>
        <taxon>environmental samples</taxon>
    </lineage>
</organism>
<dbReference type="SUPFAM" id="SSF49785">
    <property type="entry name" value="Galactose-binding domain-like"/>
    <property type="match status" value="1"/>
</dbReference>
<dbReference type="Gene3D" id="2.115.10.20">
    <property type="entry name" value="Glycosyl hydrolase domain, family 43"/>
    <property type="match status" value="1"/>
</dbReference>
<comment type="similarity">
    <text evidence="1">Belongs to the glycosyl hydrolase 43 family.</text>
</comment>
<keyword evidence="2" id="KW-0858">Xylan degradation</keyword>
<dbReference type="Pfam" id="PF04616">
    <property type="entry name" value="Glyco_hydro_43"/>
    <property type="match status" value="1"/>
</dbReference>
<dbReference type="InterPro" id="IPR023296">
    <property type="entry name" value="Glyco_hydro_beta-prop_sf"/>
</dbReference>
<feature type="domain" description="CBM6" evidence="9">
    <location>
        <begin position="321"/>
        <end position="457"/>
    </location>
</feature>
<proteinExistence type="inferred from homology"/>
<keyword evidence="6" id="KW-0326">Glycosidase</keyword>
<dbReference type="SUPFAM" id="SSF75005">
    <property type="entry name" value="Arabinanase/levansucrase/invertase"/>
    <property type="match status" value="1"/>
</dbReference>
<protein>
    <submittedName>
        <fullName evidence="10">Alpha-N-arabinofuranosidase</fullName>
    </submittedName>
</protein>
<dbReference type="Pfam" id="PF03422">
    <property type="entry name" value="CBM_6"/>
    <property type="match status" value="1"/>
</dbReference>
<keyword evidence="4" id="KW-0378">Hydrolase</keyword>
<evidence type="ECO:0000259" key="9">
    <source>
        <dbReference type="PROSITE" id="PS51175"/>
    </source>
</evidence>
<feature type="compositionally biased region" description="Low complexity" evidence="8">
    <location>
        <begin position="585"/>
        <end position="614"/>
    </location>
</feature>
<dbReference type="InterPro" id="IPR005084">
    <property type="entry name" value="CBM6"/>
</dbReference>
<evidence type="ECO:0000256" key="3">
    <source>
        <dbReference type="ARBA" id="ARBA00022729"/>
    </source>
</evidence>
<accession>A0A806JZV7</accession>
<dbReference type="InterPro" id="IPR008979">
    <property type="entry name" value="Galactose-bd-like_sf"/>
</dbReference>
<evidence type="ECO:0000256" key="1">
    <source>
        <dbReference type="ARBA" id="ARBA00009865"/>
    </source>
</evidence>
<dbReference type="InterPro" id="IPR006710">
    <property type="entry name" value="Glyco_hydro_43"/>
</dbReference>
<keyword evidence="5" id="KW-0119">Carbohydrate metabolism</keyword>
<dbReference type="CDD" id="cd09003">
    <property type="entry name" value="GH43_XynD-like"/>
    <property type="match status" value="1"/>
</dbReference>
<dbReference type="GO" id="GO:0030246">
    <property type="term" value="F:carbohydrate binding"/>
    <property type="evidence" value="ECO:0007669"/>
    <property type="project" value="InterPro"/>
</dbReference>
<dbReference type="InterPro" id="IPR052176">
    <property type="entry name" value="Glycosyl_Hydrlase_43_Enz"/>
</dbReference>
<sequence length="659" mass="69959">MAENPIISQKYTADPNAIVWNDRLYVYCSYDNNNPAGSGYDIKAYTLISTDDMANWTDHGEVFRVPRDLSVNNQAYAPGAAVKNGKVYLYVPDGGSKIGAAYADRPEGPFEGGKSLITGNAGNNTNVPWLFDPMGFVDDDGQGYIYFGGGPSDGNPGPGQNLRGAKLNADMMSVQYPATTISDTRCSFEAAYVHKRGSTYYFSYSTNFSCNTAGVSNGTIAYLTSDNPLTGFTYKGIMLGGTNGNNHASPVEYKDKWYLFYHDRKLKSKTNANERPAGITTDGEKRSVGVDLLEYESNGNIKQVTMTNTGPAQIKNLNPFDTVRAVTINTMFGISTMASPGGNGNEGGTGKEGKQILSEISNNDWIRIKGVDFGSGATKFKVWAAAASGSSGSIELRKGSSTGDIIGTCNIASTGNWTTWSMFECDVANAAGVVNYLYLVFKGSSSELFRLDKYIFEGTAASSSSAAPSSSSIAPSSSSTIPSSSSAALLACANFPTTGTVGVEITPPLTLCEEAQLWSSRTWQVKNVATGEETTFASDGFWPADGHNTPGEFEISATITDYNPNACIGQKILCGTITISAAQNSSSSAETPSSSSAETPSSSSEESTPILSSPQSLVPSPNAPRYYNLKGEPLGTTKPSKPGVYIEKNGKNMKKVVIK</sequence>
<evidence type="ECO:0000256" key="6">
    <source>
        <dbReference type="ARBA" id="ARBA00023295"/>
    </source>
</evidence>
<dbReference type="PROSITE" id="PS51175">
    <property type="entry name" value="CBM6"/>
    <property type="match status" value="1"/>
</dbReference>
<dbReference type="SMART" id="SM00606">
    <property type="entry name" value="CBD_IV"/>
    <property type="match status" value="1"/>
</dbReference>
<feature type="site" description="Important for catalytic activity, responsible for pKa modulation of the active site Glu and correct orientation of both the proton donor and substrate" evidence="7">
    <location>
        <position position="132"/>
    </location>
</feature>
<dbReference type="PANTHER" id="PTHR43772:SF2">
    <property type="entry name" value="PUTATIVE (AFU_ORTHOLOGUE AFUA_2G04480)-RELATED"/>
    <property type="match status" value="1"/>
</dbReference>
<name>A0A806JZV7_9BACT</name>
<evidence type="ECO:0000256" key="5">
    <source>
        <dbReference type="ARBA" id="ARBA00023277"/>
    </source>
</evidence>
<evidence type="ECO:0000256" key="2">
    <source>
        <dbReference type="ARBA" id="ARBA00022651"/>
    </source>
</evidence>
<feature type="region of interest" description="Disordered" evidence="8">
    <location>
        <begin position="585"/>
        <end position="659"/>
    </location>
</feature>
<dbReference type="EMBL" id="JQ844211">
    <property type="protein sequence ID" value="AGS52798.1"/>
    <property type="molecule type" value="Genomic_DNA"/>
</dbReference>
<dbReference type="AlphaFoldDB" id="A0A806JZV7"/>
<evidence type="ECO:0000313" key="10">
    <source>
        <dbReference type="EMBL" id="AGS52798.1"/>
    </source>
</evidence>
<keyword evidence="3" id="KW-0732">Signal</keyword>
<dbReference type="Gene3D" id="2.60.120.260">
    <property type="entry name" value="Galactose-binding domain-like"/>
    <property type="match status" value="1"/>
</dbReference>
<dbReference type="CDD" id="cd04084">
    <property type="entry name" value="CBM6_xylanase-like"/>
    <property type="match status" value="1"/>
</dbReference>
<evidence type="ECO:0000256" key="4">
    <source>
        <dbReference type="ARBA" id="ARBA00022801"/>
    </source>
</evidence>
<evidence type="ECO:0000256" key="7">
    <source>
        <dbReference type="PIRSR" id="PIRSR606710-2"/>
    </source>
</evidence>
<reference evidence="10" key="1">
    <citation type="submission" date="2012-03" db="EMBL/GenBank/DDBJ databases">
        <title>Functional metagenomics reveals considerable lignocellulase gene clusters in the gut microbiome of a wood-feeding higher termite.</title>
        <authorList>
            <person name="Liu N."/>
        </authorList>
    </citation>
    <scope>NUCLEOTIDE SEQUENCE</scope>
</reference>
<dbReference type="GO" id="GO:0004553">
    <property type="term" value="F:hydrolase activity, hydrolyzing O-glycosyl compounds"/>
    <property type="evidence" value="ECO:0007669"/>
    <property type="project" value="InterPro"/>
</dbReference>
<dbReference type="PANTHER" id="PTHR43772">
    <property type="entry name" value="ENDO-1,4-BETA-XYLANASE"/>
    <property type="match status" value="1"/>
</dbReference>
<dbReference type="InterPro" id="IPR006584">
    <property type="entry name" value="Cellulose-bd_IV"/>
</dbReference>
<evidence type="ECO:0000256" key="8">
    <source>
        <dbReference type="SAM" id="MobiDB-lite"/>
    </source>
</evidence>